<dbReference type="InParanoid" id="G3IGF4"/>
<dbReference type="Proteomes" id="UP000001075">
    <property type="component" value="Unassembled WGS sequence"/>
</dbReference>
<reference evidence="2" key="1">
    <citation type="journal article" date="2011" name="Nat. Biotechnol.">
        <title>The genomic sequence of the Chinese hamster ovary (CHO)-K1 cell line.</title>
        <authorList>
            <person name="Xu X."/>
            <person name="Nagarajan H."/>
            <person name="Lewis N.E."/>
            <person name="Pan S."/>
            <person name="Cai Z."/>
            <person name="Liu X."/>
            <person name="Chen W."/>
            <person name="Xie M."/>
            <person name="Wang W."/>
            <person name="Hammond S."/>
            <person name="Andersen M.R."/>
            <person name="Neff N."/>
            <person name="Passarelli B."/>
            <person name="Koh W."/>
            <person name="Fan H.C."/>
            <person name="Wang J."/>
            <person name="Gui Y."/>
            <person name="Lee K.H."/>
            <person name="Betenbaugh M.J."/>
            <person name="Quake S.R."/>
            <person name="Famili I."/>
            <person name="Palsson B.O."/>
            <person name="Wang J."/>
        </authorList>
    </citation>
    <scope>NUCLEOTIDE SEQUENCE [LARGE SCALE GENOMIC DNA]</scope>
    <source>
        <strain evidence="2">CHO K1 cell line</strain>
    </source>
</reference>
<evidence type="ECO:0000313" key="1">
    <source>
        <dbReference type="EMBL" id="EGW13758.1"/>
    </source>
</evidence>
<evidence type="ECO:0000313" key="2">
    <source>
        <dbReference type="Proteomes" id="UP000001075"/>
    </source>
</evidence>
<proteinExistence type="predicted"/>
<name>G3IGF4_CRIGR</name>
<gene>
    <name evidence="1" type="ORF">I79_022866</name>
</gene>
<dbReference type="AlphaFoldDB" id="G3IGF4"/>
<dbReference type="EMBL" id="JH002557">
    <property type="protein sequence ID" value="EGW13758.1"/>
    <property type="molecule type" value="Genomic_DNA"/>
</dbReference>
<protein>
    <submittedName>
        <fullName evidence="1">Uncharacterized protein</fullName>
    </submittedName>
</protein>
<accession>G3IGF4</accession>
<organism evidence="1 2">
    <name type="scientific">Cricetulus griseus</name>
    <name type="common">Chinese hamster</name>
    <name type="synonym">Cricetulus barabensis griseus</name>
    <dbReference type="NCBI Taxonomy" id="10029"/>
    <lineage>
        <taxon>Eukaryota</taxon>
        <taxon>Metazoa</taxon>
        <taxon>Chordata</taxon>
        <taxon>Craniata</taxon>
        <taxon>Vertebrata</taxon>
        <taxon>Euteleostomi</taxon>
        <taxon>Mammalia</taxon>
        <taxon>Eutheria</taxon>
        <taxon>Euarchontoglires</taxon>
        <taxon>Glires</taxon>
        <taxon>Rodentia</taxon>
        <taxon>Myomorpha</taxon>
        <taxon>Muroidea</taxon>
        <taxon>Cricetidae</taxon>
        <taxon>Cricetinae</taxon>
        <taxon>Cricetulus</taxon>
    </lineage>
</organism>
<sequence>MAGGWNLAFISAKDPTSGSPAKRIRCWSLAVMNPILFRWQGAGITKDGICSS</sequence>